<evidence type="ECO:0000313" key="1">
    <source>
        <dbReference type="EMBL" id="WAJ30518.1"/>
    </source>
</evidence>
<gene>
    <name evidence="1" type="primary">sctL</name>
    <name evidence="1" type="ORF">OXU80_10065</name>
</gene>
<name>A0ACD4NUJ2_9HYPH</name>
<accession>A0ACD4NUJ2</accession>
<dbReference type="EMBL" id="CP113520">
    <property type="protein sequence ID" value="WAJ30518.1"/>
    <property type="molecule type" value="Genomic_DNA"/>
</dbReference>
<dbReference type="Proteomes" id="UP001163223">
    <property type="component" value="Chromosome"/>
</dbReference>
<sequence length="218" mass="23703">MVGPYRLKEHGLRLPAGAHVLPTEAVEALEAADALVRAAQARAAEIESGAQAAFEAERLRGYEEGLRMARLEAIERLLGETHLLDEKLAEIEAHLTEIVIAAVRRLVQGFDDAQKAESIVRLALGQMRRETKAELRVSPELHEPMRARVADILKDFPEIKSVDVVEDMSLEGSRVVVETAIGRVDGDIGRSLDELGRALRRAGGPGTAAPILLTPEAE</sequence>
<reference evidence="1" key="1">
    <citation type="submission" date="2022-11" db="EMBL/GenBank/DDBJ databases">
        <title>beta-Carotene-producing bacterium, Jeongeuplla avenae sp. nov., alleviates the salt stress of Arabidopsis seedlings.</title>
        <authorList>
            <person name="Jiang L."/>
            <person name="Lee J."/>
        </authorList>
    </citation>
    <scope>NUCLEOTIDE SEQUENCE</scope>
    <source>
        <strain evidence="1">DY_R2A_6</strain>
    </source>
</reference>
<evidence type="ECO:0000313" key="2">
    <source>
        <dbReference type="Proteomes" id="UP001163223"/>
    </source>
</evidence>
<keyword evidence="2" id="KW-1185">Reference proteome</keyword>
<protein>
    <submittedName>
        <fullName evidence="1">Type III secretion system stator protein SctL</fullName>
    </submittedName>
</protein>
<proteinExistence type="predicted"/>
<organism evidence="1 2">
    <name type="scientific">Antarcticirhabdus aurantiaca</name>
    <dbReference type="NCBI Taxonomy" id="2606717"/>
    <lineage>
        <taxon>Bacteria</taxon>
        <taxon>Pseudomonadati</taxon>
        <taxon>Pseudomonadota</taxon>
        <taxon>Alphaproteobacteria</taxon>
        <taxon>Hyphomicrobiales</taxon>
        <taxon>Aurantimonadaceae</taxon>
        <taxon>Antarcticirhabdus</taxon>
    </lineage>
</organism>